<accession>A0A9D1NKG2</accession>
<reference evidence="2" key="1">
    <citation type="submission" date="2020-10" db="EMBL/GenBank/DDBJ databases">
        <authorList>
            <person name="Gilroy R."/>
        </authorList>
    </citation>
    <scope>NUCLEOTIDE SEQUENCE</scope>
    <source>
        <strain evidence="2">10669</strain>
    </source>
</reference>
<evidence type="ECO:0000259" key="1">
    <source>
        <dbReference type="Pfam" id="PF01494"/>
    </source>
</evidence>
<sequence length="371" mass="40820">MTRLPERIFDVAVVGLGPAGATLARLLAERGLDVAAVDRKKRAPEEGGFRKPCGGLLAEDAQLSLARQKLALPKSVLADPQIFSVRTIDFCAEREREYRRAYVNMDRHRFDLWLKSLVPANAFVLDDATVRGFSRGARGLFEIRVYAEGEEKTLTARTLVGADGASSLVRRTLFPAHEIRCCTAVQQWFSDAQERPLYACFFDERLTDCYGWAASKDGALVFGGAFPRENSSRAYELLRQRATDYGFSLKNPVRTEACAVLRPERMSDFVLGDGNGAFLVGEAAGLISPSSLEGISYALDSAEILAGVLADALPLDAEIFGTLAENYRARSRGLRLKLLFKTLKNPFLYQPALRRFIMASGLCAIDAFEGA</sequence>
<name>A0A9D1NKG2_9BACT</name>
<evidence type="ECO:0000313" key="2">
    <source>
        <dbReference type="EMBL" id="HIV04162.1"/>
    </source>
</evidence>
<dbReference type="InterPro" id="IPR036188">
    <property type="entry name" value="FAD/NAD-bd_sf"/>
</dbReference>
<proteinExistence type="predicted"/>
<feature type="domain" description="FAD-binding" evidence="1">
    <location>
        <begin position="10"/>
        <end position="43"/>
    </location>
</feature>
<dbReference type="PANTHER" id="PTHR42685:SF22">
    <property type="entry name" value="CONDITIONED MEDIUM FACTOR RECEPTOR 1"/>
    <property type="match status" value="1"/>
</dbReference>
<dbReference type="Pfam" id="PF01494">
    <property type="entry name" value="FAD_binding_3"/>
    <property type="match status" value="1"/>
</dbReference>
<dbReference type="InterPro" id="IPR002938">
    <property type="entry name" value="FAD-bd"/>
</dbReference>
<gene>
    <name evidence="2" type="ORF">IAC75_03295</name>
</gene>
<reference evidence="2" key="2">
    <citation type="journal article" date="2021" name="PeerJ">
        <title>Extensive microbial diversity within the chicken gut microbiome revealed by metagenomics and culture.</title>
        <authorList>
            <person name="Gilroy R."/>
            <person name="Ravi A."/>
            <person name="Getino M."/>
            <person name="Pursley I."/>
            <person name="Horton D.L."/>
            <person name="Alikhan N.F."/>
            <person name="Baker D."/>
            <person name="Gharbi K."/>
            <person name="Hall N."/>
            <person name="Watson M."/>
            <person name="Adriaenssens E.M."/>
            <person name="Foster-Nyarko E."/>
            <person name="Jarju S."/>
            <person name="Secka A."/>
            <person name="Antonio M."/>
            <person name="Oren A."/>
            <person name="Chaudhuri R.R."/>
            <person name="La Ragione R."/>
            <person name="Hildebrand F."/>
            <person name="Pallen M.J."/>
        </authorList>
    </citation>
    <scope>NUCLEOTIDE SEQUENCE</scope>
    <source>
        <strain evidence="2">10669</strain>
    </source>
</reference>
<organism evidence="2 3">
    <name type="scientific">Candidatus Spyradosoma merdigallinarum</name>
    <dbReference type="NCBI Taxonomy" id="2840950"/>
    <lineage>
        <taxon>Bacteria</taxon>
        <taxon>Pseudomonadati</taxon>
        <taxon>Verrucomicrobiota</taxon>
        <taxon>Opitutia</taxon>
        <taxon>Opitutia incertae sedis</taxon>
        <taxon>Candidatus Spyradosoma</taxon>
    </lineage>
</organism>
<dbReference type="Gene3D" id="3.50.50.60">
    <property type="entry name" value="FAD/NAD(P)-binding domain"/>
    <property type="match status" value="1"/>
</dbReference>
<comment type="caution">
    <text evidence="2">The sequence shown here is derived from an EMBL/GenBank/DDBJ whole genome shotgun (WGS) entry which is preliminary data.</text>
</comment>
<dbReference type="InterPro" id="IPR050407">
    <property type="entry name" value="Geranylgeranyl_reductase"/>
</dbReference>
<dbReference type="PRINTS" id="PR00420">
    <property type="entry name" value="RNGMNOXGNASE"/>
</dbReference>
<dbReference type="GO" id="GO:0071949">
    <property type="term" value="F:FAD binding"/>
    <property type="evidence" value="ECO:0007669"/>
    <property type="project" value="InterPro"/>
</dbReference>
<dbReference type="AlphaFoldDB" id="A0A9D1NKG2"/>
<dbReference type="Proteomes" id="UP000886812">
    <property type="component" value="Unassembled WGS sequence"/>
</dbReference>
<dbReference type="PANTHER" id="PTHR42685">
    <property type="entry name" value="GERANYLGERANYL DIPHOSPHATE REDUCTASE"/>
    <property type="match status" value="1"/>
</dbReference>
<dbReference type="SUPFAM" id="SSF51905">
    <property type="entry name" value="FAD/NAD(P)-binding domain"/>
    <property type="match status" value="1"/>
</dbReference>
<evidence type="ECO:0000313" key="3">
    <source>
        <dbReference type="Proteomes" id="UP000886812"/>
    </source>
</evidence>
<protein>
    <submittedName>
        <fullName evidence="2">FAD-binding protein</fullName>
    </submittedName>
</protein>
<dbReference type="NCBIfam" id="NF008519">
    <property type="entry name" value="PRK11445.1"/>
    <property type="match status" value="1"/>
</dbReference>
<dbReference type="EMBL" id="DVOG01000084">
    <property type="protein sequence ID" value="HIV04162.1"/>
    <property type="molecule type" value="Genomic_DNA"/>
</dbReference>